<keyword evidence="3" id="KW-0597">Phosphoprotein</keyword>
<dbReference type="RefSeq" id="WP_121897338.1">
    <property type="nucleotide sequence ID" value="NZ_RCNT01000003.1"/>
</dbReference>
<evidence type="ECO:0000256" key="2">
    <source>
        <dbReference type="ARBA" id="ARBA00012438"/>
    </source>
</evidence>
<dbReference type="Gene3D" id="3.30.450.20">
    <property type="entry name" value="PAS domain"/>
    <property type="match status" value="2"/>
</dbReference>
<dbReference type="OrthoDB" id="9796100at2"/>
<dbReference type="EC" id="2.7.13.3" evidence="2"/>
<comment type="catalytic activity">
    <reaction evidence="1">
        <text>ATP + protein L-histidine = ADP + protein N-phospho-L-histidine.</text>
        <dbReference type="EC" id="2.7.13.3"/>
    </reaction>
</comment>
<dbReference type="AlphaFoldDB" id="A0A3L9Y8B2"/>
<dbReference type="SMART" id="SM00387">
    <property type="entry name" value="HATPase_c"/>
    <property type="match status" value="1"/>
</dbReference>
<feature type="domain" description="Response regulatory" evidence="6">
    <location>
        <begin position="524"/>
        <end position="638"/>
    </location>
</feature>
<dbReference type="InterPro" id="IPR035965">
    <property type="entry name" value="PAS-like_dom_sf"/>
</dbReference>
<dbReference type="SMART" id="SM00448">
    <property type="entry name" value="REC"/>
    <property type="match status" value="1"/>
</dbReference>
<evidence type="ECO:0000313" key="8">
    <source>
        <dbReference type="Proteomes" id="UP000281343"/>
    </source>
</evidence>
<dbReference type="InterPro" id="IPR003594">
    <property type="entry name" value="HATPase_dom"/>
</dbReference>
<proteinExistence type="predicted"/>
<dbReference type="PROSITE" id="PS50110">
    <property type="entry name" value="RESPONSE_REGULATORY"/>
    <property type="match status" value="1"/>
</dbReference>
<dbReference type="Gene3D" id="3.40.50.2300">
    <property type="match status" value="1"/>
</dbReference>
<evidence type="ECO:0000259" key="5">
    <source>
        <dbReference type="PROSITE" id="PS50109"/>
    </source>
</evidence>
<keyword evidence="8" id="KW-1185">Reference proteome</keyword>
<keyword evidence="4" id="KW-0175">Coiled coil</keyword>
<dbReference type="PRINTS" id="PR00344">
    <property type="entry name" value="BCTRLSENSOR"/>
</dbReference>
<dbReference type="GO" id="GO:0004673">
    <property type="term" value="F:protein histidine kinase activity"/>
    <property type="evidence" value="ECO:0007669"/>
    <property type="project" value="UniProtKB-EC"/>
</dbReference>
<dbReference type="EMBL" id="RCNT01000003">
    <property type="protein sequence ID" value="RMA42553.1"/>
    <property type="molecule type" value="Genomic_DNA"/>
</dbReference>
<evidence type="ECO:0000313" key="7">
    <source>
        <dbReference type="EMBL" id="RMA42553.1"/>
    </source>
</evidence>
<protein>
    <recommendedName>
        <fullName evidence="2">histidine kinase</fullName>
        <ecNumber evidence="2">2.7.13.3</ecNumber>
    </recommendedName>
</protein>
<evidence type="ECO:0000259" key="6">
    <source>
        <dbReference type="PROSITE" id="PS50110"/>
    </source>
</evidence>
<dbReference type="Gene3D" id="3.30.565.10">
    <property type="entry name" value="Histidine kinase-like ATPase, C-terminal domain"/>
    <property type="match status" value="1"/>
</dbReference>
<evidence type="ECO:0000256" key="4">
    <source>
        <dbReference type="SAM" id="Coils"/>
    </source>
</evidence>
<dbReference type="PROSITE" id="PS50109">
    <property type="entry name" value="HIS_KIN"/>
    <property type="match status" value="1"/>
</dbReference>
<dbReference type="Pfam" id="PF12860">
    <property type="entry name" value="PAS_7"/>
    <property type="match status" value="1"/>
</dbReference>
<dbReference type="Proteomes" id="UP000281343">
    <property type="component" value="Unassembled WGS sequence"/>
</dbReference>
<dbReference type="PANTHER" id="PTHR43065">
    <property type="entry name" value="SENSOR HISTIDINE KINASE"/>
    <property type="match status" value="1"/>
</dbReference>
<sequence length="640" mass="69216">MARADITNQMTRAGLNLIQQALTIYDAELKLAVCNRPFQTMFGLPADLVTPGARFEDTIRYLVGHGEYGDVEDPERFVQDRVEQARAFVPHYMERQRSNGRTISVEGSPLPEGGWVTVYTDITEIKRQEKLLRSRSEELSDQLLTHAEQLAQTNRELAATNAQLEEAKRGLSEMEARIRLTTEMMPAHIAHVDRDQVYTYTNRRLSAILPGRASDIVGLHMKQALGPATTARLSSHVARALEGAASVLEFTEPESGRRIRTAFTPDEGAGGEIEGVYLLSTDVTEEAQARAALSQTHKRELAAQLTSGLAHDFANLLTIILGLQGRLEKLPLPPGAAELTGATKSAARRGGMLLDKIARMSGPREIHPVPTDLSEMLAAFAPLAGAALPDTITLAIDVDLDPQSLLLDAGSLQDSLLNLVLNARDAIGREAGEIAIRVRAVSETWLEITVLDTGPGFTEQALKAALDPFFTTKGEHGSGLGLSMVYDLTQLAGGTVKLSNTPRGAAVSLRLPLRHASGDTRAHLVLLVEDQAELRATIRDMLTGLGHQVIEAASGAEALALADLPGLDWVLSDINLEGDITGVDLLTRIADRHPRHRLALMTALPHGDPLRQKGAARWPVLSKPLDPAALTHLFHAEAVA</sequence>
<organism evidence="7 8">
    <name type="scientific">Rhodophyticola porphyridii</name>
    <dbReference type="NCBI Taxonomy" id="1852017"/>
    <lineage>
        <taxon>Bacteria</taxon>
        <taxon>Pseudomonadati</taxon>
        <taxon>Pseudomonadota</taxon>
        <taxon>Alphaproteobacteria</taxon>
        <taxon>Rhodobacterales</taxon>
        <taxon>Roseobacteraceae</taxon>
        <taxon>Rhodophyticola</taxon>
    </lineage>
</organism>
<dbReference type="Pfam" id="PF08448">
    <property type="entry name" value="PAS_4"/>
    <property type="match status" value="1"/>
</dbReference>
<dbReference type="InterPro" id="IPR004358">
    <property type="entry name" value="Sig_transdc_His_kin-like_C"/>
</dbReference>
<gene>
    <name evidence="7" type="ORF">D9R08_07025</name>
</gene>
<dbReference type="PANTHER" id="PTHR43065:SF42">
    <property type="entry name" value="TWO-COMPONENT SENSOR PPRA"/>
    <property type="match status" value="1"/>
</dbReference>
<dbReference type="InterPro" id="IPR013656">
    <property type="entry name" value="PAS_4"/>
</dbReference>
<dbReference type="InterPro" id="IPR011006">
    <property type="entry name" value="CheY-like_superfamily"/>
</dbReference>
<dbReference type="SUPFAM" id="SSF55874">
    <property type="entry name" value="ATPase domain of HSP90 chaperone/DNA topoisomerase II/histidine kinase"/>
    <property type="match status" value="1"/>
</dbReference>
<accession>A0A3L9Y8B2</accession>
<evidence type="ECO:0000256" key="1">
    <source>
        <dbReference type="ARBA" id="ARBA00000085"/>
    </source>
</evidence>
<dbReference type="SUPFAM" id="SSF52172">
    <property type="entry name" value="CheY-like"/>
    <property type="match status" value="1"/>
</dbReference>
<feature type="domain" description="Histidine kinase" evidence="5">
    <location>
        <begin position="308"/>
        <end position="515"/>
    </location>
</feature>
<dbReference type="GO" id="GO:0000160">
    <property type="term" value="P:phosphorelay signal transduction system"/>
    <property type="evidence" value="ECO:0007669"/>
    <property type="project" value="InterPro"/>
</dbReference>
<dbReference type="CDD" id="cd00156">
    <property type="entry name" value="REC"/>
    <property type="match status" value="1"/>
</dbReference>
<dbReference type="SUPFAM" id="SSF55785">
    <property type="entry name" value="PYP-like sensor domain (PAS domain)"/>
    <property type="match status" value="2"/>
</dbReference>
<reference evidence="7 8" key="1">
    <citation type="submission" date="2018-10" db="EMBL/GenBank/DDBJ databases">
        <authorList>
            <person name="Jung H.S."/>
            <person name="Jeon C.O."/>
        </authorList>
    </citation>
    <scope>NUCLEOTIDE SEQUENCE [LARGE SCALE GENOMIC DNA]</scope>
    <source>
        <strain evidence="7 8">MA-7-27</strain>
    </source>
</reference>
<feature type="coiled-coil region" evidence="4">
    <location>
        <begin position="122"/>
        <end position="184"/>
    </location>
</feature>
<name>A0A3L9Y8B2_9RHOB</name>
<dbReference type="InterPro" id="IPR036890">
    <property type="entry name" value="HATPase_C_sf"/>
</dbReference>
<dbReference type="InterPro" id="IPR001789">
    <property type="entry name" value="Sig_transdc_resp-reg_receiver"/>
</dbReference>
<dbReference type="Pfam" id="PF02518">
    <property type="entry name" value="HATPase_c"/>
    <property type="match status" value="1"/>
</dbReference>
<evidence type="ECO:0000256" key="3">
    <source>
        <dbReference type="PROSITE-ProRule" id="PRU00169"/>
    </source>
</evidence>
<feature type="modified residue" description="4-aspartylphosphate" evidence="3">
    <location>
        <position position="573"/>
    </location>
</feature>
<dbReference type="InterPro" id="IPR005467">
    <property type="entry name" value="His_kinase_dom"/>
</dbReference>
<comment type="caution">
    <text evidence="7">The sequence shown here is derived from an EMBL/GenBank/DDBJ whole genome shotgun (WGS) entry which is preliminary data.</text>
</comment>
<dbReference type="Pfam" id="PF00072">
    <property type="entry name" value="Response_reg"/>
    <property type="match status" value="1"/>
</dbReference>